<keyword evidence="2" id="KW-0328">Glycosyltransferase</keyword>
<evidence type="ECO:0000256" key="1">
    <source>
        <dbReference type="ARBA" id="ARBA00006739"/>
    </source>
</evidence>
<evidence type="ECO:0000256" key="2">
    <source>
        <dbReference type="ARBA" id="ARBA00022676"/>
    </source>
</evidence>
<reference evidence="5" key="1">
    <citation type="submission" date="2020-02" db="EMBL/GenBank/DDBJ databases">
        <authorList>
            <person name="Shen X.-R."/>
            <person name="Zhang Y.-X."/>
        </authorList>
    </citation>
    <scope>NUCLEOTIDE SEQUENCE</scope>
    <source>
        <strain evidence="5">SYP-B3998</strain>
    </source>
</reference>
<protein>
    <submittedName>
        <fullName evidence="5">Glycosyltransferase</fullName>
    </submittedName>
</protein>
<dbReference type="SUPFAM" id="SSF53448">
    <property type="entry name" value="Nucleotide-diphospho-sugar transferases"/>
    <property type="match status" value="1"/>
</dbReference>
<dbReference type="EMBL" id="JAAIKC010000001">
    <property type="protein sequence ID" value="NEW04422.1"/>
    <property type="molecule type" value="Genomic_DNA"/>
</dbReference>
<dbReference type="RefSeq" id="WP_163940028.1">
    <property type="nucleotide sequence ID" value="NZ_JAAIKC010000001.1"/>
</dbReference>
<keyword evidence="3 5" id="KW-0808">Transferase</keyword>
<evidence type="ECO:0000259" key="4">
    <source>
        <dbReference type="Pfam" id="PF00535"/>
    </source>
</evidence>
<dbReference type="InterPro" id="IPR001173">
    <property type="entry name" value="Glyco_trans_2-like"/>
</dbReference>
<dbReference type="GO" id="GO:0004582">
    <property type="term" value="F:dolichyl-phosphate beta-D-mannosyltransferase activity"/>
    <property type="evidence" value="ECO:0007669"/>
    <property type="project" value="InterPro"/>
</dbReference>
<dbReference type="InterPro" id="IPR029044">
    <property type="entry name" value="Nucleotide-diphossugar_trans"/>
</dbReference>
<dbReference type="AlphaFoldDB" id="A0A6G3ZQK9"/>
<accession>A0A6G3ZQK9</accession>
<dbReference type="Gene3D" id="3.90.550.10">
    <property type="entry name" value="Spore Coat Polysaccharide Biosynthesis Protein SpsA, Chain A"/>
    <property type="match status" value="1"/>
</dbReference>
<comment type="caution">
    <text evidence="5">The sequence shown here is derived from an EMBL/GenBank/DDBJ whole genome shotgun (WGS) entry which is preliminary data.</text>
</comment>
<dbReference type="PANTHER" id="PTHR43398">
    <property type="entry name" value="DOLICHOL-PHOSPHATE MANNOSYLTRANSFERASE SUBUNIT 1"/>
    <property type="match status" value="1"/>
</dbReference>
<organism evidence="5">
    <name type="scientific">Paenibacillus sp. SYP-B3998</name>
    <dbReference type="NCBI Taxonomy" id="2678564"/>
    <lineage>
        <taxon>Bacteria</taxon>
        <taxon>Bacillati</taxon>
        <taxon>Bacillota</taxon>
        <taxon>Bacilli</taxon>
        <taxon>Bacillales</taxon>
        <taxon>Paenibacillaceae</taxon>
        <taxon>Paenibacillus</taxon>
    </lineage>
</organism>
<gene>
    <name evidence="5" type="ORF">GK047_00080</name>
</gene>
<dbReference type="PANTHER" id="PTHR43398:SF1">
    <property type="entry name" value="DOLICHOL-PHOSPHATE MANNOSYLTRANSFERASE SUBUNIT 1"/>
    <property type="match status" value="1"/>
</dbReference>
<evidence type="ECO:0000256" key="3">
    <source>
        <dbReference type="ARBA" id="ARBA00022679"/>
    </source>
</evidence>
<proteinExistence type="inferred from homology"/>
<dbReference type="GO" id="GO:0016020">
    <property type="term" value="C:membrane"/>
    <property type="evidence" value="ECO:0007669"/>
    <property type="project" value="GOC"/>
</dbReference>
<dbReference type="GO" id="GO:0009247">
    <property type="term" value="P:glycolipid biosynthetic process"/>
    <property type="evidence" value="ECO:0007669"/>
    <property type="project" value="TreeGrafter"/>
</dbReference>
<sequence>MRTNTVKRVKKKRVSVQSQPQLSVIIPAQNEAKSIGRVIYEAKKIARYTEVIVVCNGCKDQTERVAKKAGARVLSFTEPLGHDVGRAIGAQHARGPILLFLDADFAISHTILKKFYLAVRCGCDVALNAYSGYTTKTTMHSTSEAKRMLNRLLKRPDLLGSSLTSIPHAMTKEAASIIGIDNLCVPPLAQARAVLSGLQIKKAVHINVSRLNMRRKRKSNYVERMILADHAEAIAYVMKHDDTTYDSSFQIDEKPLANNVIIMSDIDRETRISLVFMVQNESEISAIQKQLSKVSFDKNKRISSAEKLFAFVDASGPLNARIHAAELAKGEIIVFVDGGKKISFKLLLALIDACERGADVAIPPIRPKPRKLMDLGLAWQASRYMNRMLGASQLGFASLLTLPHAFKTVAIHRIGPLHLSNPALAQVIALTQGLQLKVAKLPHGLFLSSSVMEEEWAFIAQLNALGYLQQQYGTRLFDPDLTRRREQIALNT</sequence>
<dbReference type="Pfam" id="PF00535">
    <property type="entry name" value="Glycos_transf_2"/>
    <property type="match status" value="1"/>
</dbReference>
<evidence type="ECO:0000313" key="5">
    <source>
        <dbReference type="EMBL" id="NEW04422.1"/>
    </source>
</evidence>
<dbReference type="InterPro" id="IPR039528">
    <property type="entry name" value="DPM1-like"/>
</dbReference>
<feature type="domain" description="Glycosyltransferase 2-like" evidence="4">
    <location>
        <begin position="23"/>
        <end position="143"/>
    </location>
</feature>
<name>A0A6G3ZQK9_9BACL</name>
<comment type="similarity">
    <text evidence="1">Belongs to the glycosyltransferase 2 family.</text>
</comment>